<evidence type="ECO:0000259" key="2">
    <source>
        <dbReference type="Pfam" id="PF04994"/>
    </source>
</evidence>
<name>A0A8I1W3Z8_PLESH</name>
<dbReference type="Gene3D" id="1.10.150.20">
    <property type="entry name" value="5' to 3' exonuclease, C-terminal subdomain"/>
    <property type="match status" value="1"/>
</dbReference>
<dbReference type="Pfam" id="PF04994">
    <property type="entry name" value="TfoX_C"/>
    <property type="match status" value="1"/>
</dbReference>
<dbReference type="PANTHER" id="PTHR36121:SF1">
    <property type="entry name" value="PROTEIN SXY"/>
    <property type="match status" value="1"/>
</dbReference>
<dbReference type="PIRSF" id="PIRSF028788">
    <property type="entry name" value="TfoX_Sxy"/>
    <property type="match status" value="1"/>
</dbReference>
<dbReference type="InterPro" id="IPR026256">
    <property type="entry name" value="TfoX-like_gammaprotbact"/>
</dbReference>
<feature type="domain" description="TfoX C-terminal" evidence="2">
    <location>
        <begin position="120"/>
        <end position="196"/>
    </location>
</feature>
<dbReference type="GO" id="GO:0030420">
    <property type="term" value="P:establishment of competence for transformation"/>
    <property type="evidence" value="ECO:0007669"/>
    <property type="project" value="InterPro"/>
</dbReference>
<gene>
    <name evidence="3" type="ORF">J2R62_04645</name>
</gene>
<evidence type="ECO:0000259" key="1">
    <source>
        <dbReference type="Pfam" id="PF04993"/>
    </source>
</evidence>
<comment type="caution">
    <text evidence="3">The sequence shown here is derived from an EMBL/GenBank/DDBJ whole genome shotgun (WGS) entry which is preliminary data.</text>
</comment>
<dbReference type="SUPFAM" id="SSF159894">
    <property type="entry name" value="YgaC/TfoX-N like"/>
    <property type="match status" value="1"/>
</dbReference>
<accession>A0A8I1W3Z8</accession>
<sequence>MNTVDKNLIKKACEVFSGCFGEVKSRSMFGGFGLYQGDVMFAVVSEDHLYLRACTGLEARFIARGMTPFVYTKRGRPVMLRYYKVEQATWDNVEQLIAMATHALNGARADKEEKRGGLAKRLKDLPNMGLSTERLLRKAGISTISELQALGAVAAYIQVKSQCSDVTEKLLWALAGALEGCHAAALSPLVKEQLANTLRENYGFTVVTR</sequence>
<evidence type="ECO:0000313" key="4">
    <source>
        <dbReference type="Proteomes" id="UP000664658"/>
    </source>
</evidence>
<dbReference type="EMBL" id="JAFNAA010000004">
    <property type="protein sequence ID" value="MBO1107519.1"/>
    <property type="molecule type" value="Genomic_DNA"/>
</dbReference>
<evidence type="ECO:0000313" key="3">
    <source>
        <dbReference type="EMBL" id="MBO1107519.1"/>
    </source>
</evidence>
<dbReference type="Proteomes" id="UP000664658">
    <property type="component" value="Unassembled WGS sequence"/>
</dbReference>
<dbReference type="PANTHER" id="PTHR36121">
    <property type="entry name" value="PROTEIN SXY"/>
    <property type="match status" value="1"/>
</dbReference>
<dbReference type="AlphaFoldDB" id="A0A8I1W3Z8"/>
<feature type="domain" description="TfoX N-terminal" evidence="1">
    <location>
        <begin position="17"/>
        <end position="105"/>
    </location>
</feature>
<dbReference type="InterPro" id="IPR047525">
    <property type="entry name" value="TfoX-like"/>
</dbReference>
<dbReference type="InterPro" id="IPR007077">
    <property type="entry name" value="TfoX_C"/>
</dbReference>
<dbReference type="RefSeq" id="WP_207541717.1">
    <property type="nucleotide sequence ID" value="NZ_JAFNAA010000004.1"/>
</dbReference>
<dbReference type="Pfam" id="PF04993">
    <property type="entry name" value="TfoX_N"/>
    <property type="match status" value="1"/>
</dbReference>
<proteinExistence type="predicted"/>
<dbReference type="InterPro" id="IPR007076">
    <property type="entry name" value="TfoX_N"/>
</dbReference>
<dbReference type="Gene3D" id="3.30.1460.30">
    <property type="entry name" value="YgaC/TfoX-N like chaperone"/>
    <property type="match status" value="1"/>
</dbReference>
<reference evidence="3" key="1">
    <citation type="submission" date="2021-03" db="EMBL/GenBank/DDBJ databases">
        <title>Plesiomonas shigelloides zfcc0051, isolated from zebrafish feces.</title>
        <authorList>
            <person name="Vanderhoek Z."/>
            <person name="Gaulke C."/>
        </authorList>
    </citation>
    <scope>NUCLEOTIDE SEQUENCE</scope>
    <source>
        <strain evidence="3">Zfcc0051</strain>
    </source>
</reference>
<protein>
    <submittedName>
        <fullName evidence="3">TfoX/Sxy family DNA transformation protein</fullName>
    </submittedName>
</protein>
<organism evidence="3 4">
    <name type="scientific">Plesiomonas shigelloides</name>
    <name type="common">Aeromonas shigelloides</name>
    <dbReference type="NCBI Taxonomy" id="703"/>
    <lineage>
        <taxon>Bacteria</taxon>
        <taxon>Pseudomonadati</taxon>
        <taxon>Pseudomonadota</taxon>
        <taxon>Gammaproteobacteria</taxon>
        <taxon>Enterobacterales</taxon>
        <taxon>Enterobacteriaceae</taxon>
        <taxon>Plesiomonas</taxon>
    </lineage>
</organism>